<name>A0A011QMD4_ACCRE</name>
<dbReference type="PATRIC" id="fig|1454004.3.peg.958"/>
<dbReference type="InterPro" id="IPR055570">
    <property type="entry name" value="DUF7146"/>
</dbReference>
<sequence length="355" mass="37249">MQRHSVREAAAGKWPGILAGMGLSDRALSGKHGPCPICGGRDRFRFDDKEGRGTWFCSQCGAGDGVKLAMLVTGQDFRAAALEIERAAGVVQPRVRQPEQDEAAKVHKLLQTWAEGDKLTRGDEAMTYLAGRGLDIETAPDCLRLHPALPYYDNRVLAGKFPAMLARVVAADGRGATLHRTYLQGGHKAPVSSPKKLMAGKAVAGAAVRLFPAAECLGIAEGIETALAASQLFGVPVWSCISAAGIQSFEPPAGVRELIVFGDNDANFVGQAAAYAAAHRLKRRGLAVTVKIPSRAGDWLDQLCAGAGPRGAGNCRDVPRELPTIGGYSTPCRDVPATAGDDAKTGAGKSVDVPC</sequence>
<dbReference type="GO" id="GO:0003677">
    <property type="term" value="F:DNA binding"/>
    <property type="evidence" value="ECO:0007669"/>
    <property type="project" value="InterPro"/>
</dbReference>
<proteinExistence type="predicted"/>
<dbReference type="Pfam" id="PF13362">
    <property type="entry name" value="Toprim_3"/>
    <property type="match status" value="1"/>
</dbReference>
<dbReference type="GO" id="GO:0004386">
    <property type="term" value="F:helicase activity"/>
    <property type="evidence" value="ECO:0007669"/>
    <property type="project" value="InterPro"/>
</dbReference>
<dbReference type="Gene3D" id="3.90.580.10">
    <property type="entry name" value="Zinc finger, CHC2-type domain"/>
    <property type="match status" value="1"/>
</dbReference>
<dbReference type="Pfam" id="PF23639">
    <property type="entry name" value="DUF7146"/>
    <property type="match status" value="1"/>
</dbReference>
<dbReference type="SMART" id="SM00778">
    <property type="entry name" value="Prim_Zn_Ribbon"/>
    <property type="match status" value="1"/>
</dbReference>
<dbReference type="GO" id="GO:0008270">
    <property type="term" value="F:zinc ion binding"/>
    <property type="evidence" value="ECO:0007669"/>
    <property type="project" value="InterPro"/>
</dbReference>
<dbReference type="eggNOG" id="COG4643">
    <property type="taxonomic scope" value="Bacteria"/>
</dbReference>
<keyword evidence="4" id="KW-0548">Nucleotidyltransferase</keyword>
<keyword evidence="6" id="KW-0804">Transcription</keyword>
<evidence type="ECO:0000256" key="5">
    <source>
        <dbReference type="ARBA" id="ARBA00022705"/>
    </source>
</evidence>
<dbReference type="SUPFAM" id="SSF57783">
    <property type="entry name" value="Zinc beta-ribbon"/>
    <property type="match status" value="1"/>
</dbReference>
<evidence type="ECO:0000256" key="4">
    <source>
        <dbReference type="ARBA" id="ARBA00022695"/>
    </source>
</evidence>
<dbReference type="GO" id="GO:1990077">
    <property type="term" value="C:primosome complex"/>
    <property type="evidence" value="ECO:0007669"/>
    <property type="project" value="UniProtKB-KW"/>
</dbReference>
<evidence type="ECO:0000256" key="6">
    <source>
        <dbReference type="ARBA" id="ARBA00023163"/>
    </source>
</evidence>
<dbReference type="GO" id="GO:0000428">
    <property type="term" value="C:DNA-directed RNA polymerase complex"/>
    <property type="evidence" value="ECO:0007669"/>
    <property type="project" value="UniProtKB-KW"/>
</dbReference>
<comment type="caution">
    <text evidence="8">The sequence shown here is derived from an EMBL/GenBank/DDBJ whole genome shotgun (WGS) entry which is preliminary data.</text>
</comment>
<gene>
    <name evidence="8" type="ORF">AW11_00908</name>
</gene>
<dbReference type="EMBL" id="JEMY01000008">
    <property type="protein sequence ID" value="EXI90205.1"/>
    <property type="molecule type" value="Genomic_DNA"/>
</dbReference>
<accession>A0A011QMD4</accession>
<evidence type="ECO:0000256" key="3">
    <source>
        <dbReference type="ARBA" id="ARBA00022679"/>
    </source>
</evidence>
<dbReference type="STRING" id="1454004.AW11_00908"/>
<evidence type="ECO:0000313" key="9">
    <source>
        <dbReference type="Proteomes" id="UP000022141"/>
    </source>
</evidence>
<feature type="domain" description="DNA primase/helicase Gp4 N-terminal Bacteriophage T7-like" evidence="7">
    <location>
        <begin position="30"/>
        <end position="66"/>
    </location>
</feature>
<evidence type="ECO:0000313" key="8">
    <source>
        <dbReference type="EMBL" id="EXI90205.1"/>
    </source>
</evidence>
<protein>
    <submittedName>
        <fullName evidence="8">DNA primase (Bacterial type)</fullName>
    </submittedName>
</protein>
<keyword evidence="5" id="KW-0235">DNA replication</keyword>
<reference evidence="8" key="1">
    <citation type="submission" date="2014-02" db="EMBL/GenBank/DDBJ databases">
        <title>Expanding our view of genomic diversity in Candidatus Accumulibacter clades.</title>
        <authorList>
            <person name="Skennerton C.T."/>
            <person name="Barr J.J."/>
            <person name="Slater F.R."/>
            <person name="Bond P.L."/>
            <person name="Tyson G.W."/>
        </authorList>
    </citation>
    <scope>NUCLEOTIDE SEQUENCE [LARGE SCALE GENOMIC DNA]</scope>
</reference>
<keyword evidence="3" id="KW-0808">Transferase</keyword>
<dbReference type="GO" id="GO:0016779">
    <property type="term" value="F:nucleotidyltransferase activity"/>
    <property type="evidence" value="ECO:0007669"/>
    <property type="project" value="UniProtKB-KW"/>
</dbReference>
<dbReference type="Pfam" id="PF08273">
    <property type="entry name" value="Zn_Ribbon_Prim"/>
    <property type="match status" value="1"/>
</dbReference>
<evidence type="ECO:0000256" key="1">
    <source>
        <dbReference type="ARBA" id="ARBA00022478"/>
    </source>
</evidence>
<dbReference type="GO" id="GO:0006269">
    <property type="term" value="P:DNA replication, synthesis of primer"/>
    <property type="evidence" value="ECO:0007669"/>
    <property type="project" value="UniProtKB-KW"/>
</dbReference>
<organism evidence="8 9">
    <name type="scientific">Accumulibacter regalis</name>
    <dbReference type="NCBI Taxonomy" id="522306"/>
    <lineage>
        <taxon>Bacteria</taxon>
        <taxon>Pseudomonadati</taxon>
        <taxon>Pseudomonadota</taxon>
        <taxon>Betaproteobacteria</taxon>
        <taxon>Candidatus Accumulibacter</taxon>
    </lineage>
</organism>
<dbReference type="Proteomes" id="UP000022141">
    <property type="component" value="Unassembled WGS sequence"/>
</dbReference>
<keyword evidence="2" id="KW-0639">Primosome</keyword>
<evidence type="ECO:0000256" key="2">
    <source>
        <dbReference type="ARBA" id="ARBA00022515"/>
    </source>
</evidence>
<dbReference type="InterPro" id="IPR013237">
    <property type="entry name" value="Phage_T7_Gp4_N"/>
</dbReference>
<keyword evidence="9" id="KW-1185">Reference proteome</keyword>
<dbReference type="InterPro" id="IPR006171">
    <property type="entry name" value="TOPRIM_dom"/>
</dbReference>
<dbReference type="InterPro" id="IPR036977">
    <property type="entry name" value="DNA_primase_Znf_CHC2"/>
</dbReference>
<keyword evidence="1" id="KW-0240">DNA-directed RNA polymerase</keyword>
<evidence type="ECO:0000259" key="7">
    <source>
        <dbReference type="SMART" id="SM00778"/>
    </source>
</evidence>
<dbReference type="AlphaFoldDB" id="A0A011QMD4"/>